<comment type="caution">
    <text evidence="1">The sequence shown here is derived from an EMBL/GenBank/DDBJ whole genome shotgun (WGS) entry which is preliminary data.</text>
</comment>
<dbReference type="EMBL" id="QSIO01000002">
    <property type="protein sequence ID" value="RHC95073.1"/>
    <property type="molecule type" value="Genomic_DNA"/>
</dbReference>
<protein>
    <submittedName>
        <fullName evidence="1">Phosphoribosylanthranilate isomerase</fullName>
    </submittedName>
</protein>
<accession>A0A414CJF4</accession>
<dbReference type="Proteomes" id="UP000285773">
    <property type="component" value="Unassembled WGS sequence"/>
</dbReference>
<gene>
    <name evidence="1" type="ORF">DW820_04945</name>
</gene>
<name>A0A414CJF4_STRPA</name>
<evidence type="ECO:0000313" key="2">
    <source>
        <dbReference type="Proteomes" id="UP000285773"/>
    </source>
</evidence>
<dbReference type="GO" id="GO:0016853">
    <property type="term" value="F:isomerase activity"/>
    <property type="evidence" value="ECO:0007669"/>
    <property type="project" value="UniProtKB-KW"/>
</dbReference>
<feature type="non-terminal residue" evidence="1">
    <location>
        <position position="21"/>
    </location>
</feature>
<sequence length="21" mass="2518">MSLLFEEFKTICFRLNRVGIT</sequence>
<organism evidence="1 2">
    <name type="scientific">Streptococcus parasanguinis</name>
    <dbReference type="NCBI Taxonomy" id="1318"/>
    <lineage>
        <taxon>Bacteria</taxon>
        <taxon>Bacillati</taxon>
        <taxon>Bacillota</taxon>
        <taxon>Bacilli</taxon>
        <taxon>Lactobacillales</taxon>
        <taxon>Streptococcaceae</taxon>
        <taxon>Streptococcus</taxon>
    </lineage>
</organism>
<proteinExistence type="predicted"/>
<dbReference type="AlphaFoldDB" id="A0A414CJF4"/>
<reference evidence="1 2" key="1">
    <citation type="submission" date="2018-08" db="EMBL/GenBank/DDBJ databases">
        <title>A genome reference for cultivated species of the human gut microbiota.</title>
        <authorList>
            <person name="Zou Y."/>
            <person name="Xue W."/>
            <person name="Luo G."/>
        </authorList>
    </citation>
    <scope>NUCLEOTIDE SEQUENCE [LARGE SCALE GENOMIC DNA]</scope>
    <source>
        <strain evidence="1 2">AM33-3BH</strain>
    </source>
</reference>
<evidence type="ECO:0000313" key="1">
    <source>
        <dbReference type="EMBL" id="RHC95073.1"/>
    </source>
</evidence>
<keyword evidence="1" id="KW-0413">Isomerase</keyword>